<evidence type="ECO:0000313" key="3">
    <source>
        <dbReference type="Proteomes" id="UP000233649"/>
    </source>
</evidence>
<dbReference type="Proteomes" id="UP000233649">
    <property type="component" value="Unassembled WGS sequence"/>
</dbReference>
<dbReference type="RefSeq" id="WP_077974907.1">
    <property type="nucleotide sequence ID" value="NZ_CP019865.1"/>
</dbReference>
<evidence type="ECO:0000256" key="1">
    <source>
        <dbReference type="SAM" id="MobiDB-lite"/>
    </source>
</evidence>
<gene>
    <name evidence="2" type="ORF">CVH13_00268</name>
</gene>
<accession>A0A2J1E005</accession>
<organism evidence="2 3">
    <name type="scientific">Dehalococcoides mccartyi</name>
    <dbReference type="NCBI Taxonomy" id="61435"/>
    <lineage>
        <taxon>Bacteria</taxon>
        <taxon>Bacillati</taxon>
        <taxon>Chloroflexota</taxon>
        <taxon>Dehalococcoidia</taxon>
        <taxon>Dehalococcoidales</taxon>
        <taxon>Dehalococcoidaceae</taxon>
        <taxon>Dehalococcoides</taxon>
    </lineage>
</organism>
<sequence length="159" mass="17449">MVKKNNNTKEAIENTVPLEVTGITENLPPEGTFDASPAPSGGLTREKLEGMMTQTSMPSIVRELLEAGDDPEKLWMRTIIMNSKNAEAEKKLDAALAYFDLCVEFDDKQGMDYLRRKLSGWASINGAAREQAVAAVTGERFRTPKPGQNGNNPPPQVKL</sequence>
<proteinExistence type="predicted"/>
<name>A0A2J1E005_9CHLR</name>
<dbReference type="AlphaFoldDB" id="A0A2J1E005"/>
<protein>
    <submittedName>
        <fullName evidence="2">Uncharacterized protein</fullName>
    </submittedName>
</protein>
<comment type="caution">
    <text evidence="2">The sequence shown here is derived from an EMBL/GenBank/DDBJ whole genome shotgun (WGS) entry which is preliminary data.</text>
</comment>
<feature type="region of interest" description="Disordered" evidence="1">
    <location>
        <begin position="24"/>
        <end position="44"/>
    </location>
</feature>
<reference evidence="2 3" key="1">
    <citation type="journal article" date="2017" name="FEMS Microbiol. Ecol.">
        <title>Reconstructed genomes of novel Dehalococcoides mccartyi strains from 1,2,3,4-tetrachlorodibenzo-p-dioxin-dechlorinating enrichment cultures reveal divergent reductive dehalogenase gene profiles.</title>
        <authorList>
            <person name="Dam H.T."/>
            <person name="Vollmers J."/>
            <person name="Kaster A.K."/>
            <person name="Haggblom M.M."/>
        </authorList>
    </citation>
    <scope>NUCLEOTIDE SEQUENCE [LARGE SCALE GENOMIC DNA]</scope>
    <source>
        <strain evidence="2 3">H1-3-2.001</strain>
    </source>
</reference>
<evidence type="ECO:0000313" key="2">
    <source>
        <dbReference type="EMBL" id="PKH47740.1"/>
    </source>
</evidence>
<feature type="region of interest" description="Disordered" evidence="1">
    <location>
        <begin position="139"/>
        <end position="159"/>
    </location>
</feature>
<dbReference type="EMBL" id="PHFD01000086">
    <property type="protein sequence ID" value="PKH47740.1"/>
    <property type="molecule type" value="Genomic_DNA"/>
</dbReference>